<sequence>MNISLILRRTAAAALVSSIAACTAMDDMGDMGGKGPNVSGHWDKIGTTSNGNIKAFIDRNSIQKNGNLVTFRDKKTVQKPNEERYVNTPRYKTAIGTWEMHCVNKTYRLTELQLIDEKGMLLVNETYTAAGLRPLSVMSGSITEKQFEAVCDKKL</sequence>
<dbReference type="Proteomes" id="UP000268229">
    <property type="component" value="Chromosome"/>
</dbReference>
<dbReference type="Pfam" id="PF16747">
    <property type="entry name" value="Adhesin_E"/>
    <property type="match status" value="1"/>
</dbReference>
<reference evidence="3 4" key="1">
    <citation type="submission" date="2018-12" db="EMBL/GenBank/DDBJ databases">
        <authorList>
            <consortium name="Pathogen Informatics"/>
        </authorList>
    </citation>
    <scope>NUCLEOTIDE SEQUENCE [LARGE SCALE GENOMIC DNA]</scope>
    <source>
        <strain evidence="3 4">NCTC12227</strain>
    </source>
</reference>
<dbReference type="KEGG" id="nani:NCTC12227_01939"/>
<keyword evidence="1" id="KW-0732">Signal</keyword>
<evidence type="ECO:0000313" key="3">
    <source>
        <dbReference type="EMBL" id="VEJ22160.1"/>
    </source>
</evidence>
<dbReference type="STRING" id="326522.BWD08_07375"/>
<dbReference type="AlphaFoldDB" id="A0A1X3CIJ5"/>
<evidence type="ECO:0000313" key="4">
    <source>
        <dbReference type="Proteomes" id="UP000268229"/>
    </source>
</evidence>
<name>A0A1X3CIJ5_9NEIS</name>
<gene>
    <name evidence="3" type="ORF">NCTC12227_01939</name>
</gene>
<organism evidence="3 4">
    <name type="scientific">Neisseria animaloris</name>
    <dbReference type="NCBI Taxonomy" id="326522"/>
    <lineage>
        <taxon>Bacteria</taxon>
        <taxon>Pseudomonadati</taxon>
        <taxon>Pseudomonadota</taxon>
        <taxon>Betaproteobacteria</taxon>
        <taxon>Neisseriales</taxon>
        <taxon>Neisseriaceae</taxon>
        <taxon>Neisseria</taxon>
    </lineage>
</organism>
<protein>
    <submittedName>
        <fullName evidence="3">Lipoprotein</fullName>
    </submittedName>
</protein>
<keyword evidence="3" id="KW-0449">Lipoprotein</keyword>
<evidence type="ECO:0000259" key="2">
    <source>
        <dbReference type="Pfam" id="PF16747"/>
    </source>
</evidence>
<dbReference type="InterPro" id="IPR031939">
    <property type="entry name" value="Adhesin_E-like"/>
</dbReference>
<accession>A0A1X3CIJ5</accession>
<feature type="domain" description="Surface-adhesin protein E-like" evidence="2">
    <location>
        <begin position="42"/>
        <end position="151"/>
    </location>
</feature>
<feature type="chain" id="PRO_5030037429" evidence="1">
    <location>
        <begin position="25"/>
        <end position="155"/>
    </location>
</feature>
<dbReference type="RefSeq" id="WP_085390576.1">
    <property type="nucleotide sequence ID" value="NZ_JBGNXI010000003.1"/>
</dbReference>
<dbReference type="EMBL" id="LR134516">
    <property type="protein sequence ID" value="VEJ22160.1"/>
    <property type="molecule type" value="Genomic_DNA"/>
</dbReference>
<keyword evidence="4" id="KW-1185">Reference proteome</keyword>
<evidence type="ECO:0000256" key="1">
    <source>
        <dbReference type="SAM" id="SignalP"/>
    </source>
</evidence>
<feature type="signal peptide" evidence="1">
    <location>
        <begin position="1"/>
        <end position="24"/>
    </location>
</feature>
<proteinExistence type="predicted"/>